<keyword evidence="3" id="KW-1185">Reference proteome</keyword>
<dbReference type="AlphaFoldDB" id="A0A9P8UM33"/>
<dbReference type="GeneID" id="70131747"/>
<organism evidence="2 3">
    <name type="scientific">Truncatella angustata</name>
    <dbReference type="NCBI Taxonomy" id="152316"/>
    <lineage>
        <taxon>Eukaryota</taxon>
        <taxon>Fungi</taxon>
        <taxon>Dikarya</taxon>
        <taxon>Ascomycota</taxon>
        <taxon>Pezizomycotina</taxon>
        <taxon>Sordariomycetes</taxon>
        <taxon>Xylariomycetidae</taxon>
        <taxon>Amphisphaeriales</taxon>
        <taxon>Sporocadaceae</taxon>
        <taxon>Truncatella</taxon>
    </lineage>
</organism>
<dbReference type="EMBL" id="JAGPXC010000004">
    <property type="protein sequence ID" value="KAH6654747.1"/>
    <property type="molecule type" value="Genomic_DNA"/>
</dbReference>
<dbReference type="Proteomes" id="UP000758603">
    <property type="component" value="Unassembled WGS sequence"/>
</dbReference>
<reference evidence="2" key="1">
    <citation type="journal article" date="2021" name="Nat. Commun.">
        <title>Genetic determinants of endophytism in the Arabidopsis root mycobiome.</title>
        <authorList>
            <person name="Mesny F."/>
            <person name="Miyauchi S."/>
            <person name="Thiergart T."/>
            <person name="Pickel B."/>
            <person name="Atanasova L."/>
            <person name="Karlsson M."/>
            <person name="Huettel B."/>
            <person name="Barry K.W."/>
            <person name="Haridas S."/>
            <person name="Chen C."/>
            <person name="Bauer D."/>
            <person name="Andreopoulos W."/>
            <person name="Pangilinan J."/>
            <person name="LaButti K."/>
            <person name="Riley R."/>
            <person name="Lipzen A."/>
            <person name="Clum A."/>
            <person name="Drula E."/>
            <person name="Henrissat B."/>
            <person name="Kohler A."/>
            <person name="Grigoriev I.V."/>
            <person name="Martin F.M."/>
            <person name="Hacquard S."/>
        </authorList>
    </citation>
    <scope>NUCLEOTIDE SEQUENCE</scope>
    <source>
        <strain evidence="2">MPI-SDFR-AT-0073</strain>
    </source>
</reference>
<accession>A0A9P8UM33</accession>
<comment type="caution">
    <text evidence="2">The sequence shown here is derived from an EMBL/GenBank/DDBJ whole genome shotgun (WGS) entry which is preliminary data.</text>
</comment>
<proteinExistence type="predicted"/>
<dbReference type="RefSeq" id="XP_045959017.1">
    <property type="nucleotide sequence ID" value="XM_046102855.1"/>
</dbReference>
<name>A0A9P8UM33_9PEZI</name>
<evidence type="ECO:0000313" key="2">
    <source>
        <dbReference type="EMBL" id="KAH6654747.1"/>
    </source>
</evidence>
<evidence type="ECO:0000256" key="1">
    <source>
        <dbReference type="SAM" id="MobiDB-lite"/>
    </source>
</evidence>
<protein>
    <submittedName>
        <fullName evidence="2">Uncharacterized protein</fullName>
    </submittedName>
</protein>
<sequence>MLLPRKYIPYRQLSGPSTGITPHMSTTLIRSNATLPSSYCDSMRLAIGCHSRCLAASSVFGVRYPAADPWPGPGMATSSRPMAMAGNKKSRPCTC</sequence>
<feature type="region of interest" description="Disordered" evidence="1">
    <location>
        <begin position="75"/>
        <end position="95"/>
    </location>
</feature>
<gene>
    <name evidence="2" type="ORF">BKA67DRAFT_566140</name>
</gene>
<evidence type="ECO:0000313" key="3">
    <source>
        <dbReference type="Proteomes" id="UP000758603"/>
    </source>
</evidence>